<reference evidence="4" key="2">
    <citation type="journal article" date="2024" name="Plant">
        <title>Genomic evolution and insights into agronomic trait innovations of Sesamum species.</title>
        <authorList>
            <person name="Miao H."/>
            <person name="Wang L."/>
            <person name="Qu L."/>
            <person name="Liu H."/>
            <person name="Sun Y."/>
            <person name="Le M."/>
            <person name="Wang Q."/>
            <person name="Wei S."/>
            <person name="Zheng Y."/>
            <person name="Lin W."/>
            <person name="Duan Y."/>
            <person name="Cao H."/>
            <person name="Xiong S."/>
            <person name="Wang X."/>
            <person name="Wei L."/>
            <person name="Li C."/>
            <person name="Ma Q."/>
            <person name="Ju M."/>
            <person name="Zhao R."/>
            <person name="Li G."/>
            <person name="Mu C."/>
            <person name="Tian Q."/>
            <person name="Mei H."/>
            <person name="Zhang T."/>
            <person name="Gao T."/>
            <person name="Zhang H."/>
        </authorList>
    </citation>
    <scope>NUCLEOTIDE SEQUENCE</scope>
    <source>
        <strain evidence="4">G02</strain>
    </source>
</reference>
<feature type="non-terminal residue" evidence="4">
    <location>
        <position position="1993"/>
    </location>
</feature>
<name>A0AAW2JXQ0_SESRA</name>
<feature type="domain" description="URB1 N-terminal" evidence="2">
    <location>
        <begin position="69"/>
        <end position="256"/>
    </location>
</feature>
<dbReference type="EMBL" id="JACGWJ010000031">
    <property type="protein sequence ID" value="KAL0298762.1"/>
    <property type="molecule type" value="Genomic_DNA"/>
</dbReference>
<dbReference type="GO" id="GO:0000466">
    <property type="term" value="P:maturation of 5.8S rRNA from tricistronic rRNA transcript (SSU-rRNA, 5.8S rRNA, LSU-rRNA)"/>
    <property type="evidence" value="ECO:0007669"/>
    <property type="project" value="TreeGrafter"/>
</dbReference>
<dbReference type="GO" id="GO:0005730">
    <property type="term" value="C:nucleolus"/>
    <property type="evidence" value="ECO:0007669"/>
    <property type="project" value="TreeGrafter"/>
</dbReference>
<gene>
    <name evidence="4" type="ORF">Sradi_6536000</name>
</gene>
<organism evidence="4">
    <name type="scientific">Sesamum radiatum</name>
    <name type="common">Black benniseed</name>
    <dbReference type="NCBI Taxonomy" id="300843"/>
    <lineage>
        <taxon>Eukaryota</taxon>
        <taxon>Viridiplantae</taxon>
        <taxon>Streptophyta</taxon>
        <taxon>Embryophyta</taxon>
        <taxon>Tracheophyta</taxon>
        <taxon>Spermatophyta</taxon>
        <taxon>Magnoliopsida</taxon>
        <taxon>eudicotyledons</taxon>
        <taxon>Gunneridae</taxon>
        <taxon>Pentapetalae</taxon>
        <taxon>asterids</taxon>
        <taxon>lamiids</taxon>
        <taxon>Lamiales</taxon>
        <taxon>Pedaliaceae</taxon>
        <taxon>Sesamum</taxon>
    </lineage>
</organism>
<proteinExistence type="predicted"/>
<dbReference type="GO" id="GO:0000463">
    <property type="term" value="P:maturation of LSU-rRNA from tricistronic rRNA transcript (SSU-rRNA, 5.8S rRNA, LSU-rRNA)"/>
    <property type="evidence" value="ECO:0007669"/>
    <property type="project" value="TreeGrafter"/>
</dbReference>
<evidence type="ECO:0000313" key="4">
    <source>
        <dbReference type="EMBL" id="KAL0298762.1"/>
    </source>
</evidence>
<dbReference type="Pfam" id="PF11707">
    <property type="entry name" value="Npa1"/>
    <property type="match status" value="2"/>
</dbReference>
<dbReference type="InterPro" id="IPR039844">
    <property type="entry name" value="URB1"/>
</dbReference>
<feature type="coiled-coil region" evidence="1">
    <location>
        <begin position="15"/>
        <end position="42"/>
    </location>
</feature>
<keyword evidence="1" id="KW-0175">Coiled coil</keyword>
<evidence type="ECO:0000256" key="1">
    <source>
        <dbReference type="SAM" id="Coils"/>
    </source>
</evidence>
<dbReference type="PANTHER" id="PTHR13500:SF0">
    <property type="entry name" value="NUCLEOLAR PRE-RIBOSOMAL-ASSOCIATED PROTEIN 1"/>
    <property type="match status" value="1"/>
</dbReference>
<dbReference type="InterPro" id="IPR032436">
    <property type="entry name" value="URB1_C"/>
</dbReference>
<dbReference type="PANTHER" id="PTHR13500">
    <property type="entry name" value="NUCLEOLAR PRERIBOSOMAL-ASSOCIATED PROTEIN 1"/>
    <property type="match status" value="1"/>
</dbReference>
<feature type="domain" description="URB1 N-terminal" evidence="2">
    <location>
        <begin position="275"/>
        <end position="330"/>
    </location>
</feature>
<accession>A0AAW2JXQ0</accession>
<feature type="domain" description="URB1 C-terminal" evidence="3">
    <location>
        <begin position="1774"/>
        <end position="1964"/>
    </location>
</feature>
<protein>
    <recommendedName>
        <fullName evidence="5">Nucleolar pre-ribosomal-associated protein 1</fullName>
    </recommendedName>
</protein>
<comment type="caution">
    <text evidence="4">The sequence shown here is derived from an EMBL/GenBank/DDBJ whole genome shotgun (WGS) entry which is preliminary data.</text>
</comment>
<dbReference type="Pfam" id="PF16201">
    <property type="entry name" value="NopRA1"/>
    <property type="match status" value="1"/>
</dbReference>
<dbReference type="InterPro" id="IPR021714">
    <property type="entry name" value="URB1_N"/>
</dbReference>
<sequence>MEGNEEQKLSEFAIKINHEAKLKELLRNLNSLESQLFSEASKEFIKILKSDLGPEFLRAYVETSCKLVEISQAWEFRKGKPGFLHILNLVAAILKHWNRNVVGDGGGGVGRALDKFARALIEEKMGDLYKELNSKEAKRQNAVLLLLASIVRRNSQLAWELAKVFDFKLAGFPKLAELRLRRKKFVDRRRKSYSTRKAFVGFAMSFLEVGSPRLLRGVLQQKEMYSGVLRGLGDDDEETVVYVLSILRDRVLVPESLVPPGLRNLERHPSPLRGNPKRLLGLMKKLKATEVAYHKSLLMAIVRGRPSLGSAYLDEFPYSIEDLASDNWFAAISLAADVVSSVSDGLSFTFLDKEAEIETASEHSVHVSKRLKSSAASEDLDILISGVNSSEVDLSRDGGIVESGGEQQSENGADILIFIKDLWGLHQTHFDPTDGDTYFYSKILDSLQIYYRTMPMVIEGLFDLFKFLPNNPLALPTILQQSILNLLNEHVRQISKDASPVRCPPQMYRHLYPFLILLMGSPVRQIKEQAYALAKASMLSTGAFDNNTKEICAWFFFIPGCSYNHVYVEDLEVEIFQKLSSVIVSFLCDAVSTTGNNLYKYMESLKHYIYDSGCGKDLSPEVSPFIICVLEKCLRLLSSESGSFTIPQKSLISLIDDFEPVRCPCEWRPLKTLLHLARDTLHHRCYGIYSNVENVTRSNNSFINILSDIKGVLGSEYDNGLVGLAVGFSFSLICTGHTELLQNFPLVLSISSNLLEVPFSVLSSIFFLESSYLADVLKLWPEMFFAALDSVIHHTEKKEECFCRVDLDSMEAASIAFACYLRNAPFCVLFSSIAQSSSLHLFEQSALIKLLLDKVTEMPSDHLVSSLCNVLFWINHASSYYRIQSMDELEILSETCFMLAEHLLKQLLVENTDTVGSDHVKAPPLDCAVQAVEIIFSHPAVTASLNCPLSSNMEFSDSVFGETSEKFLELAKEGLHRMDHRVLTLIRTVSELLFPLYDNQGSEEMTNGRKRISGACKALQQKLFEVFKNNFDACIQSGDFKPLVPTFYALYTSIHFISPFELLGLVNWCFSQIEFNNSTLYLSSKRYAVFASLNLASCFFDFLSVYMGQPGLESKQYYFLDGTDEMHFDVSLFERVFFQVLDISLCVQLELADACLLKAVKVINRHKVVQRPHLPSIMVLSRVMSGTPVSTFAYCLHKINRAKAELVHLIAGMSPVHLSVFGYMFSEILDKSLLPKAFGTQETCKYSFSNEELVILLPTAVLYLNSVISKSRGQLCKPCETIVSVYGRVLLGGFSKWKIFVSGIIFEIGLDKPLTASIEEFLDLFSDSLLGKAILMVRDHLALREDIMKLERRLNLFNSVCPSTADDIFDYCCGETGLLSLKRPVEFVNRVVAKISFCKMILFSDDDQCHPQLEGEDKEVIAPQVIFDIEKSRIWFLRILINSWMSIVRKIPDNTGYSGNIDGQNISLFRFLEVFVMNNILELTKEMHGQLIKLDNLPYIEQLVRSFLLYRFGDPVTLKMLRTVLTYLSEGTFSSASVIQLLLAHSQFAQSIHLPCQSLVSTQFGLVFTPMQSILRSLVVPHTQLDSLDGKNNRLTSQQHLYALELVKLVRVILHIYAQQREVNLGEDIGINSRELVYLLLSSYGATFSQLDYLWGVASLKVRKDCAQNKDMQSVDAENMEFVEDRRKIKFRENLPIDPKLCAQTVLYFPYNRFVNGGTLNKLQKDTATTVMHEARSTSAKLQTYDPVFILRFSIHCLSVSYIEPIEFASLGLLAVTFVSISSPDDDMRKLGYETLAKFKSALEKCQKKKDVARLRLVVSYLQNGIEEPWQRIPSIIAMFVAEASLVLLDPSHDNYSTISKHLMNSPSVNMKVIPLFQNLFWSSSVSFRADRLWMLRLLYAGVNTEDDAQIYVKNSIFEILMSFYSSPLSDNDSKELIIQIVKKAAQLHKAVWFLVRQCGLILWLSSIVSSLYGSEYQERKEFTLTLLTIVLE</sequence>
<evidence type="ECO:0000259" key="2">
    <source>
        <dbReference type="Pfam" id="PF11707"/>
    </source>
</evidence>
<evidence type="ECO:0000259" key="3">
    <source>
        <dbReference type="Pfam" id="PF16201"/>
    </source>
</evidence>
<reference evidence="4" key="1">
    <citation type="submission" date="2020-06" db="EMBL/GenBank/DDBJ databases">
        <authorList>
            <person name="Li T."/>
            <person name="Hu X."/>
            <person name="Zhang T."/>
            <person name="Song X."/>
            <person name="Zhang H."/>
            <person name="Dai N."/>
            <person name="Sheng W."/>
            <person name="Hou X."/>
            <person name="Wei L."/>
        </authorList>
    </citation>
    <scope>NUCLEOTIDE SEQUENCE</scope>
    <source>
        <strain evidence="4">G02</strain>
        <tissue evidence="4">Leaf</tissue>
    </source>
</reference>
<evidence type="ECO:0008006" key="5">
    <source>
        <dbReference type="Google" id="ProtNLM"/>
    </source>
</evidence>